<gene>
    <name evidence="3" type="ORF">WMO37_09695</name>
</gene>
<dbReference type="InterPro" id="IPR008254">
    <property type="entry name" value="Flavodoxin/NO_synth"/>
</dbReference>
<feature type="coiled-coil region" evidence="1">
    <location>
        <begin position="118"/>
        <end position="145"/>
    </location>
</feature>
<evidence type="ECO:0000313" key="4">
    <source>
        <dbReference type="Proteomes" id="UP001546774"/>
    </source>
</evidence>
<evidence type="ECO:0000256" key="1">
    <source>
        <dbReference type="SAM" id="Coils"/>
    </source>
</evidence>
<evidence type="ECO:0000313" key="3">
    <source>
        <dbReference type="EMBL" id="MEQ2555276.1"/>
    </source>
</evidence>
<dbReference type="InterPro" id="IPR029039">
    <property type="entry name" value="Flavoprotein-like_sf"/>
</dbReference>
<dbReference type="InterPro" id="IPR001226">
    <property type="entry name" value="Flavodoxin_CS"/>
</dbReference>
<dbReference type="PROSITE" id="PS50902">
    <property type="entry name" value="FLAVODOXIN_LIKE"/>
    <property type="match status" value="1"/>
</dbReference>
<dbReference type="PANTHER" id="PTHR39201">
    <property type="entry name" value="EXPORTED PROTEIN-RELATED"/>
    <property type="match status" value="1"/>
</dbReference>
<dbReference type="SUPFAM" id="SSF52218">
    <property type="entry name" value="Flavoproteins"/>
    <property type="match status" value="1"/>
</dbReference>
<comment type="caution">
    <text evidence="3">The sequence shown here is derived from an EMBL/GenBank/DDBJ whole genome shotgun (WGS) entry which is preliminary data.</text>
</comment>
<organism evidence="3 4">
    <name type="scientific">Lachnospira intestinalis</name>
    <dbReference type="NCBI Taxonomy" id="3133158"/>
    <lineage>
        <taxon>Bacteria</taxon>
        <taxon>Bacillati</taxon>
        <taxon>Bacillota</taxon>
        <taxon>Clostridia</taxon>
        <taxon>Lachnospirales</taxon>
        <taxon>Lachnospiraceae</taxon>
        <taxon>Lachnospira</taxon>
    </lineage>
</organism>
<keyword evidence="1" id="KW-0175">Coiled coil</keyword>
<dbReference type="Gene3D" id="3.40.50.360">
    <property type="match status" value="1"/>
</dbReference>
<dbReference type="Proteomes" id="UP001546774">
    <property type="component" value="Unassembled WGS sequence"/>
</dbReference>
<name>A0ABV1H6H5_9FIRM</name>
<evidence type="ECO:0000259" key="2">
    <source>
        <dbReference type="PROSITE" id="PS50902"/>
    </source>
</evidence>
<dbReference type="PROSITE" id="PS00201">
    <property type="entry name" value="FLAVODOXIN"/>
    <property type="match status" value="1"/>
</dbReference>
<dbReference type="EMBL" id="JBBMFS010000007">
    <property type="protein sequence ID" value="MEQ2555276.1"/>
    <property type="molecule type" value="Genomic_DNA"/>
</dbReference>
<reference evidence="3" key="1">
    <citation type="submission" date="2024-03" db="EMBL/GenBank/DDBJ databases">
        <title>Human intestinal bacterial collection.</title>
        <authorList>
            <person name="Pauvert C."/>
            <person name="Hitch T.C.A."/>
            <person name="Clavel T."/>
        </authorList>
    </citation>
    <scope>NUCLEOTIDE SEQUENCE [LARGE SCALE GENOMIC DNA]</scope>
    <source>
        <strain evidence="3">CLA-AA-H89B</strain>
    </source>
</reference>
<accession>A0ABV1H6H5</accession>
<protein>
    <submittedName>
        <fullName evidence="3">Flavodoxin</fullName>
    </submittedName>
</protein>
<keyword evidence="4" id="KW-1185">Reference proteome</keyword>
<dbReference type="PANTHER" id="PTHR39201:SF1">
    <property type="entry name" value="FLAVODOXIN-LIKE DOMAIN-CONTAINING PROTEIN"/>
    <property type="match status" value="1"/>
</dbReference>
<feature type="domain" description="Flavodoxin-like" evidence="2">
    <location>
        <begin position="3"/>
        <end position="157"/>
    </location>
</feature>
<dbReference type="Pfam" id="PF12682">
    <property type="entry name" value="Flavodoxin_4"/>
    <property type="match status" value="1"/>
</dbReference>
<proteinExistence type="predicted"/>
<sequence length="157" mass="17272">MSKAVIYYSLTGNTKEAAKEIARKLGAKLFEIDLAKPLPRKPAAKMLVGGMQSTFGRTPKIKGVPDNIDYYDEIILGTPIWAGLPASPVNTFIKKYGVADRINAVFTFSGGGDNDRCIAQLSKKLKNLKSEVALADRHSDKAKDNKEKLEQFVKDIK</sequence>